<reference evidence="1 2" key="1">
    <citation type="submission" date="2024-04" db="EMBL/GenBank/DDBJ databases">
        <title>Genome sequencing and metabolic network reconstruction of aminoacids and betaine degradation by Anoxynatronum sibiricum.</title>
        <authorList>
            <person name="Detkova E.N."/>
            <person name="Boltjanskaja Y.V."/>
            <person name="Mardanov A.V."/>
            <person name="Kevbrin V."/>
        </authorList>
    </citation>
    <scope>NUCLEOTIDE SEQUENCE [LARGE SCALE GENOMIC DNA]</scope>
    <source>
        <strain evidence="1 2">Z-7981</strain>
    </source>
</reference>
<protein>
    <submittedName>
        <fullName evidence="1">DUF6648 family protein</fullName>
    </submittedName>
</protein>
<accession>A0ABU9VQV9</accession>
<sequence length="183" mass="22380">MRYVAGRNLFKEYADIREGLIFQYKKGDLSKKEYIRESYDLLLRYEASPFQNVDSFDKAVFNYHYYNTMAKYIKMKADELRQKEKHQDLYRQMIQRKDKYYHQKDRTSWCAVKLLDYSGIEAYHIKVTSRFLKESLLEIVFIDYPEVVFHSRGKWLKEQLEKEGLFLDGTRRSVIEHYVNERY</sequence>
<dbReference type="EMBL" id="JBCITM010000002">
    <property type="protein sequence ID" value="MEN1759553.1"/>
    <property type="molecule type" value="Genomic_DNA"/>
</dbReference>
<dbReference type="RefSeq" id="WP_343184898.1">
    <property type="nucleotide sequence ID" value="NZ_JBCITM010000002.1"/>
</dbReference>
<keyword evidence="2" id="KW-1185">Reference proteome</keyword>
<comment type="caution">
    <text evidence="1">The sequence shown here is derived from an EMBL/GenBank/DDBJ whole genome shotgun (WGS) entry which is preliminary data.</text>
</comment>
<dbReference type="Pfam" id="PF20353">
    <property type="entry name" value="DUF6648"/>
    <property type="match status" value="1"/>
</dbReference>
<proteinExistence type="predicted"/>
<name>A0ABU9VQV9_9CLOT</name>
<dbReference type="InterPro" id="IPR046590">
    <property type="entry name" value="DUF6648"/>
</dbReference>
<evidence type="ECO:0000313" key="2">
    <source>
        <dbReference type="Proteomes" id="UP001407405"/>
    </source>
</evidence>
<organism evidence="1 2">
    <name type="scientific">Anoxynatronum sibiricum</name>
    <dbReference type="NCBI Taxonomy" id="210623"/>
    <lineage>
        <taxon>Bacteria</taxon>
        <taxon>Bacillati</taxon>
        <taxon>Bacillota</taxon>
        <taxon>Clostridia</taxon>
        <taxon>Eubacteriales</taxon>
        <taxon>Clostridiaceae</taxon>
        <taxon>Anoxynatronum</taxon>
    </lineage>
</organism>
<gene>
    <name evidence="1" type="ORF">AAIG11_03615</name>
</gene>
<evidence type="ECO:0000313" key="1">
    <source>
        <dbReference type="EMBL" id="MEN1759553.1"/>
    </source>
</evidence>
<dbReference type="Proteomes" id="UP001407405">
    <property type="component" value="Unassembled WGS sequence"/>
</dbReference>